<organism evidence="2">
    <name type="scientific">Pseudomonas marincola</name>
    <dbReference type="NCBI Taxonomy" id="437900"/>
    <lineage>
        <taxon>Bacteria</taxon>
        <taxon>Pseudomonadati</taxon>
        <taxon>Pseudomonadota</taxon>
        <taxon>Gammaproteobacteria</taxon>
        <taxon>Pseudomonadales</taxon>
        <taxon>Pseudomonadaceae</taxon>
        <taxon>Pseudomonas</taxon>
    </lineage>
</organism>
<evidence type="ECO:0000313" key="2">
    <source>
        <dbReference type="EMBL" id="VEV97777.1"/>
    </source>
</evidence>
<dbReference type="Gene3D" id="3.40.50.150">
    <property type="entry name" value="Vaccinia Virus protein VP39"/>
    <property type="match status" value="1"/>
</dbReference>
<proteinExistence type="predicted"/>
<dbReference type="SUPFAM" id="SSF53335">
    <property type="entry name" value="S-adenosyl-L-methionine-dependent methyltransferases"/>
    <property type="match status" value="1"/>
</dbReference>
<name>A0A653E4W0_9PSED</name>
<protein>
    <recommendedName>
        <fullName evidence="3">SAM-dependent methyltransferase</fullName>
    </recommendedName>
</protein>
<dbReference type="InterPro" id="IPR029063">
    <property type="entry name" value="SAM-dependent_MTases_sf"/>
</dbReference>
<gene>
    <name evidence="2" type="ORF">PMYSY11_2732</name>
</gene>
<dbReference type="RefSeq" id="WP_150548530.1">
    <property type="nucleotide sequence ID" value="NZ_LR215729.2"/>
</dbReference>
<accession>A0A653E4W0</accession>
<sequence length="229" mass="26076">MASKNVELDLSPSYDADQDRGLPVQEQAGLVRRLSLWRGQKLARKALQLAGEPNLVLDFPTLKGRYWPLLAHLPTRVVLAADSGEPDISQLIARYPRSITERIQPLAATMTSIPLDANAVDSIFCMRFMQQQLIDPAQRTQILNEFHRVTRDTLIISLWVDGNYKSWKRRRLEARRAALGQSRVRSGRSVVARSVIESEFKSVGFNILGSFDFLPGYAMWRVYILRKSH</sequence>
<dbReference type="EMBL" id="LR215729">
    <property type="protein sequence ID" value="VEV97777.1"/>
    <property type="molecule type" value="Genomic_DNA"/>
</dbReference>
<feature type="region of interest" description="Disordered" evidence="1">
    <location>
        <begin position="1"/>
        <end position="21"/>
    </location>
</feature>
<evidence type="ECO:0000256" key="1">
    <source>
        <dbReference type="SAM" id="MobiDB-lite"/>
    </source>
</evidence>
<evidence type="ECO:0008006" key="3">
    <source>
        <dbReference type="Google" id="ProtNLM"/>
    </source>
</evidence>
<dbReference type="AlphaFoldDB" id="A0A653E4W0"/>
<reference evidence="2" key="1">
    <citation type="submission" date="2019-02" db="EMBL/GenBank/DDBJ databases">
        <authorList>
            <consortium name="Genoscope - CEA"/>
            <person name="William W."/>
        </authorList>
    </citation>
    <scope>NUCLEOTIDE SEQUENCE [LARGE SCALE GENOMIC DNA]</scope>
    <source>
        <strain evidence="2">YSy11</strain>
    </source>
</reference>